<dbReference type="EMBL" id="MU859069">
    <property type="protein sequence ID" value="KAK3956077.1"/>
    <property type="molecule type" value="Genomic_DNA"/>
</dbReference>
<proteinExistence type="predicted"/>
<dbReference type="Proteomes" id="UP001303222">
    <property type="component" value="Unassembled WGS sequence"/>
</dbReference>
<reference evidence="1" key="2">
    <citation type="submission" date="2023-06" db="EMBL/GenBank/DDBJ databases">
        <authorList>
            <consortium name="Lawrence Berkeley National Laboratory"/>
            <person name="Mondo S.J."/>
            <person name="Hensen N."/>
            <person name="Bonometti L."/>
            <person name="Westerberg I."/>
            <person name="Brannstrom I.O."/>
            <person name="Guillou S."/>
            <person name="Cros-Aarteil S."/>
            <person name="Calhoun S."/>
            <person name="Haridas S."/>
            <person name="Kuo A."/>
            <person name="Pangilinan J."/>
            <person name="Riley R."/>
            <person name="Labutti K."/>
            <person name="Andreopoulos B."/>
            <person name="Lipzen A."/>
            <person name="Chen C."/>
            <person name="Yanf M."/>
            <person name="Daum C."/>
            <person name="Ng V."/>
            <person name="Clum A."/>
            <person name="Steindorff A."/>
            <person name="Ohm R."/>
            <person name="Martin F."/>
            <person name="Silar P."/>
            <person name="Natvig D."/>
            <person name="Lalanne C."/>
            <person name="Gautier V."/>
            <person name="Ament-Velasquez S.L."/>
            <person name="Kruys A."/>
            <person name="Hutchinson M.I."/>
            <person name="Powell A.J."/>
            <person name="Barry K."/>
            <person name="Miller A.N."/>
            <person name="Grigoriev I.V."/>
            <person name="Debuchy R."/>
            <person name="Gladieux P."/>
            <person name="Thoren M.H."/>
            <person name="Johannesson H."/>
        </authorList>
    </citation>
    <scope>NUCLEOTIDE SEQUENCE</scope>
    <source>
        <strain evidence="1">CBS 626.80</strain>
    </source>
</reference>
<keyword evidence="2" id="KW-1185">Reference proteome</keyword>
<evidence type="ECO:0000313" key="2">
    <source>
        <dbReference type="Proteomes" id="UP001303222"/>
    </source>
</evidence>
<reference evidence="1" key="1">
    <citation type="journal article" date="2023" name="Mol. Phylogenet. Evol.">
        <title>Genome-scale phylogeny and comparative genomics of the fungal order Sordariales.</title>
        <authorList>
            <person name="Hensen N."/>
            <person name="Bonometti L."/>
            <person name="Westerberg I."/>
            <person name="Brannstrom I.O."/>
            <person name="Guillou S."/>
            <person name="Cros-Aarteil S."/>
            <person name="Calhoun S."/>
            <person name="Haridas S."/>
            <person name="Kuo A."/>
            <person name="Mondo S."/>
            <person name="Pangilinan J."/>
            <person name="Riley R."/>
            <person name="LaButti K."/>
            <person name="Andreopoulos B."/>
            <person name="Lipzen A."/>
            <person name="Chen C."/>
            <person name="Yan M."/>
            <person name="Daum C."/>
            <person name="Ng V."/>
            <person name="Clum A."/>
            <person name="Steindorff A."/>
            <person name="Ohm R.A."/>
            <person name="Martin F."/>
            <person name="Silar P."/>
            <person name="Natvig D.O."/>
            <person name="Lalanne C."/>
            <person name="Gautier V."/>
            <person name="Ament-Velasquez S.L."/>
            <person name="Kruys A."/>
            <person name="Hutchinson M.I."/>
            <person name="Powell A.J."/>
            <person name="Barry K."/>
            <person name="Miller A.N."/>
            <person name="Grigoriev I.V."/>
            <person name="Debuchy R."/>
            <person name="Gladieux P."/>
            <person name="Hiltunen Thoren M."/>
            <person name="Johannesson H."/>
        </authorList>
    </citation>
    <scope>NUCLEOTIDE SEQUENCE</scope>
    <source>
        <strain evidence="1">CBS 626.80</strain>
    </source>
</reference>
<gene>
    <name evidence="1" type="ORF">QBC32DRAFT_367193</name>
</gene>
<name>A0AAN6P1N4_9PEZI</name>
<organism evidence="1 2">
    <name type="scientific">Pseudoneurospora amorphoporcata</name>
    <dbReference type="NCBI Taxonomy" id="241081"/>
    <lineage>
        <taxon>Eukaryota</taxon>
        <taxon>Fungi</taxon>
        <taxon>Dikarya</taxon>
        <taxon>Ascomycota</taxon>
        <taxon>Pezizomycotina</taxon>
        <taxon>Sordariomycetes</taxon>
        <taxon>Sordariomycetidae</taxon>
        <taxon>Sordariales</taxon>
        <taxon>Sordariaceae</taxon>
        <taxon>Pseudoneurospora</taxon>
    </lineage>
</organism>
<accession>A0AAN6P1N4</accession>
<sequence length="152" mass="16637">MGKIWSLDGVSSRFRRRFCWFGGGFDGQCTVLADWLGSVLAKPEWRGEGLNGVVLGEVLLVALALLAFQGGNVSVPTARAVHGLRVHSHQSPLPGREAKLPTWRPRQCQPAPIRAISSCKVRIGVQSYRQPSGFWWNDDASKHSLVVMGSSN</sequence>
<comment type="caution">
    <text evidence="1">The sequence shown here is derived from an EMBL/GenBank/DDBJ whole genome shotgun (WGS) entry which is preliminary data.</text>
</comment>
<protein>
    <submittedName>
        <fullName evidence="1">Uncharacterized protein</fullName>
    </submittedName>
</protein>
<dbReference type="AlphaFoldDB" id="A0AAN6P1N4"/>
<evidence type="ECO:0000313" key="1">
    <source>
        <dbReference type="EMBL" id="KAK3956077.1"/>
    </source>
</evidence>